<protein>
    <submittedName>
        <fullName evidence="1">Uncharacterized protein</fullName>
    </submittedName>
</protein>
<keyword evidence="2" id="KW-1185">Reference proteome</keyword>
<organism evidence="1 2">
    <name type="scientific">Apatococcus lobatus</name>
    <dbReference type="NCBI Taxonomy" id="904363"/>
    <lineage>
        <taxon>Eukaryota</taxon>
        <taxon>Viridiplantae</taxon>
        <taxon>Chlorophyta</taxon>
        <taxon>core chlorophytes</taxon>
        <taxon>Trebouxiophyceae</taxon>
        <taxon>Chlorellales</taxon>
        <taxon>Chlorellaceae</taxon>
        <taxon>Apatococcus</taxon>
    </lineage>
</organism>
<dbReference type="Proteomes" id="UP001438707">
    <property type="component" value="Unassembled WGS sequence"/>
</dbReference>
<dbReference type="AlphaFoldDB" id="A0AAW1Q6X5"/>
<comment type="caution">
    <text evidence="1">The sequence shown here is derived from an EMBL/GenBank/DDBJ whole genome shotgun (WGS) entry which is preliminary data.</text>
</comment>
<sequence>MLLDKLLEPQQDPVRTNSPICTFLDPEVISRTLDGLNYMAGRAEAGKVVERRNMCIAYVEGEAGLGKSTMAAGMHRGMQDMCRSPEGQLEWPHAAKLLNDPGATSQCLLNFSVNGSPQAHDEGSQLEGQKLWLLELFVDEFPLIQEQAARFNMTDHELQRISKTLVYQLGYFAAADMMDSDAPPCDAARHGMVLLPGIFGTALGAIRRHSLPSQMPCKLQTLRALSVREGTELLRSRLCGEFGMPPGEISPQLEVFFCSDAFRAVMEKMAGVPGAIVTLTKVLTEHSSIMSDLQKYCKSVGAARDNNMISIGRQLLDRAMEAFGYDALSGAARKGLGGAKARLTIFLLAATGMSVERDLQIGESERQTLEEAACTGVFTLEPVPNRPGLTRVRMMPLRMEALYDNLEEAEDLVPEGLLLDDLVPHLQVPIEPSAPETMLAARLAAQTLLSSGLCGRKSLTIGDLLGAAKCSDPALLQRRQHTQE</sequence>
<reference evidence="1 2" key="1">
    <citation type="journal article" date="2024" name="Nat. Commun.">
        <title>Phylogenomics reveals the evolutionary origins of lichenization in chlorophyte algae.</title>
        <authorList>
            <person name="Puginier C."/>
            <person name="Libourel C."/>
            <person name="Otte J."/>
            <person name="Skaloud P."/>
            <person name="Haon M."/>
            <person name="Grisel S."/>
            <person name="Petersen M."/>
            <person name="Berrin J.G."/>
            <person name="Delaux P.M."/>
            <person name="Dal Grande F."/>
            <person name="Keller J."/>
        </authorList>
    </citation>
    <scope>NUCLEOTIDE SEQUENCE [LARGE SCALE GENOMIC DNA]</scope>
    <source>
        <strain evidence="1 2">SAG 2145</strain>
    </source>
</reference>
<gene>
    <name evidence="1" type="ORF">WJX74_008242</name>
</gene>
<dbReference type="EMBL" id="JALJOS010000095">
    <property type="protein sequence ID" value="KAK9816042.1"/>
    <property type="molecule type" value="Genomic_DNA"/>
</dbReference>
<evidence type="ECO:0000313" key="2">
    <source>
        <dbReference type="Proteomes" id="UP001438707"/>
    </source>
</evidence>
<evidence type="ECO:0000313" key="1">
    <source>
        <dbReference type="EMBL" id="KAK9816042.1"/>
    </source>
</evidence>
<accession>A0AAW1Q6X5</accession>
<name>A0AAW1Q6X5_9CHLO</name>
<proteinExistence type="predicted"/>